<sequence>MNFKLILALVSMNILLCSSAPRGNIKKQHNSKNEKYEISKEETIYETVFETLTVSVPASAIFIENQTPAIYEGDELVYLPDDAFEGVEYILEKKLGEYLEKEILEPETITPTPEILNNENNESKETATHDYAKFNTLNIEIETEAVEQEEDNTENEETSNIGEEVTSTGGEEETGENDEDTEESDEVIEESDEVTEENEETDEETEESDETENLELENDDEENYAEEVNDDNDDNEEEKEDSETTEEEDTEEK</sequence>
<reference evidence="3 5" key="2">
    <citation type="submission" date="2016-08" db="EMBL/GenBank/DDBJ databases">
        <title>Pervasive Adenine N6-methylation of Active Genes in Fungi.</title>
        <authorList>
            <consortium name="DOE Joint Genome Institute"/>
            <person name="Mondo S.J."/>
            <person name="Dannebaum R.O."/>
            <person name="Kuo R.C."/>
            <person name="Labutti K."/>
            <person name="Haridas S."/>
            <person name="Kuo A."/>
            <person name="Salamov A."/>
            <person name="Ahrendt S.R."/>
            <person name="Lipzen A."/>
            <person name="Sullivan W."/>
            <person name="Andreopoulos W.B."/>
            <person name="Clum A."/>
            <person name="Lindquist E."/>
            <person name="Daum C."/>
            <person name="Ramamoorthy G.K."/>
            <person name="Gryganskyi A."/>
            <person name="Culley D."/>
            <person name="Magnuson J.K."/>
            <person name="James T.Y."/>
            <person name="O'Malley M.A."/>
            <person name="Stajich J.E."/>
            <person name="Spatafora J.W."/>
            <person name="Visel A."/>
            <person name="Grigoriev I.V."/>
        </authorList>
    </citation>
    <scope>NUCLEOTIDE SEQUENCE [LARGE SCALE GENOMIC DNA]</scope>
    <source>
        <strain evidence="3">Finn</strain>
        <strain evidence="5">finn</strain>
    </source>
</reference>
<proteinExistence type="predicted"/>
<name>A0A1Y1UWG7_9FUNG</name>
<feature type="compositionally biased region" description="Acidic residues" evidence="1">
    <location>
        <begin position="144"/>
        <end position="157"/>
    </location>
</feature>
<reference evidence="3 5" key="1">
    <citation type="submission" date="2016-08" db="EMBL/GenBank/DDBJ databases">
        <title>Genomes of anaerobic fungi encode conserved fungal cellulosomes for biomass hydrolysis.</title>
        <authorList>
            <consortium name="DOE Joint Genome Institute"/>
            <person name="Haitjema C.H."/>
            <person name="Gilmore S.P."/>
            <person name="Henske J.K."/>
            <person name="Solomon K.V."/>
            <person name="De Groot R."/>
            <person name="Kuo A."/>
            <person name="Mondo S.J."/>
            <person name="Salamov A.A."/>
            <person name="Labutti K."/>
            <person name="Zhao Z."/>
            <person name="Chiniquy J."/>
            <person name="Barry K."/>
            <person name="Brewer H.M."/>
            <person name="Purvine S.O."/>
            <person name="Wright A.T."/>
            <person name="Boxma B."/>
            <person name="Van Alen T."/>
            <person name="Hackstein J.H."/>
            <person name="Baker S.E."/>
            <person name="Grigoriev I.V."/>
            <person name="O'Malley M.A."/>
        </authorList>
    </citation>
    <scope>NUCLEOTIDE SEQUENCE [LARGE SCALE GENOMIC DNA]</scope>
    <source>
        <strain evidence="3">Finn</strain>
        <strain evidence="5">finn</strain>
    </source>
</reference>
<evidence type="ECO:0000256" key="1">
    <source>
        <dbReference type="SAM" id="MobiDB-lite"/>
    </source>
</evidence>
<protein>
    <submittedName>
        <fullName evidence="3">Uncharacterized protein</fullName>
    </submittedName>
</protein>
<feature type="compositionally biased region" description="Low complexity" evidence="1">
    <location>
        <begin position="158"/>
        <end position="169"/>
    </location>
</feature>
<keyword evidence="5" id="KW-1185">Reference proteome</keyword>
<dbReference type="AlphaFoldDB" id="A0A1Y1UWG7"/>
<feature type="signal peptide" evidence="2">
    <location>
        <begin position="1"/>
        <end position="19"/>
    </location>
</feature>
<feature type="chain" id="PRO_5011907598" evidence="2">
    <location>
        <begin position="20"/>
        <end position="253"/>
    </location>
</feature>
<evidence type="ECO:0000313" key="3">
    <source>
        <dbReference type="EMBL" id="ORX41969.1"/>
    </source>
</evidence>
<feature type="region of interest" description="Disordered" evidence="1">
    <location>
        <begin position="144"/>
        <end position="253"/>
    </location>
</feature>
<comment type="caution">
    <text evidence="3">The sequence shown here is derived from an EMBL/GenBank/DDBJ whole genome shotgun (WGS) entry which is preliminary data.</text>
</comment>
<dbReference type="OrthoDB" id="2183191at2759"/>
<organism evidence="3 5">
    <name type="scientific">Piromyces finnis</name>
    <dbReference type="NCBI Taxonomy" id="1754191"/>
    <lineage>
        <taxon>Eukaryota</taxon>
        <taxon>Fungi</taxon>
        <taxon>Fungi incertae sedis</taxon>
        <taxon>Chytridiomycota</taxon>
        <taxon>Chytridiomycota incertae sedis</taxon>
        <taxon>Neocallimastigomycetes</taxon>
        <taxon>Neocallimastigales</taxon>
        <taxon>Neocallimastigaceae</taxon>
        <taxon>Piromyces</taxon>
    </lineage>
</organism>
<feature type="compositionally biased region" description="Acidic residues" evidence="1">
    <location>
        <begin position="170"/>
        <end position="253"/>
    </location>
</feature>
<accession>A0A1Y1UWG7</accession>
<keyword evidence="2" id="KW-0732">Signal</keyword>
<dbReference type="EMBL" id="MCFH01000073">
    <property type="protein sequence ID" value="ORX41969.1"/>
    <property type="molecule type" value="Genomic_DNA"/>
</dbReference>
<evidence type="ECO:0000256" key="2">
    <source>
        <dbReference type="SAM" id="SignalP"/>
    </source>
</evidence>
<evidence type="ECO:0000313" key="5">
    <source>
        <dbReference type="Proteomes" id="UP000193719"/>
    </source>
</evidence>
<dbReference type="Proteomes" id="UP000193719">
    <property type="component" value="Unassembled WGS sequence"/>
</dbReference>
<dbReference type="EMBL" id="MCFH01000026">
    <property type="protein sequence ID" value="ORX48726.1"/>
    <property type="molecule type" value="Genomic_DNA"/>
</dbReference>
<evidence type="ECO:0000313" key="4">
    <source>
        <dbReference type="EMBL" id="ORX48726.1"/>
    </source>
</evidence>
<gene>
    <name evidence="4" type="ORF">BCR36DRAFT_584273</name>
    <name evidence="3" type="ORF">BCR36DRAFT_587553</name>
</gene>